<dbReference type="AlphaFoldDB" id="A0A6N4REW4"/>
<dbReference type="Gene3D" id="3.40.50.300">
    <property type="entry name" value="P-loop containing nucleotide triphosphate hydrolases"/>
    <property type="match status" value="1"/>
</dbReference>
<keyword evidence="4 6" id="KW-0694">RNA-binding</keyword>
<dbReference type="Pfam" id="PF01926">
    <property type="entry name" value="MMR_HSR1"/>
    <property type="match status" value="1"/>
</dbReference>
<keyword evidence="6" id="KW-0963">Cytoplasm</keyword>
<dbReference type="NCBIfam" id="TIGR00436">
    <property type="entry name" value="era"/>
    <property type="match status" value="1"/>
</dbReference>
<gene>
    <name evidence="6" type="primary">era</name>
    <name evidence="9" type="ORF">DI628_03100</name>
</gene>
<dbReference type="Proteomes" id="UP000320948">
    <property type="component" value="Unassembled WGS sequence"/>
</dbReference>
<dbReference type="GO" id="GO:0005886">
    <property type="term" value="C:plasma membrane"/>
    <property type="evidence" value="ECO:0007669"/>
    <property type="project" value="UniProtKB-SubCell"/>
</dbReference>
<feature type="region of interest" description="G3" evidence="7">
    <location>
        <begin position="63"/>
        <end position="66"/>
    </location>
</feature>
<evidence type="ECO:0000256" key="6">
    <source>
        <dbReference type="HAMAP-Rule" id="MF_00367"/>
    </source>
</evidence>
<proteinExistence type="inferred from homology"/>
<dbReference type="InterPro" id="IPR030388">
    <property type="entry name" value="G_ERA_dom"/>
</dbReference>
<dbReference type="PROSITE" id="PS51713">
    <property type="entry name" value="G_ERA"/>
    <property type="match status" value="1"/>
</dbReference>
<feature type="region of interest" description="G2" evidence="7">
    <location>
        <begin position="42"/>
        <end position="46"/>
    </location>
</feature>
<dbReference type="InterPro" id="IPR009019">
    <property type="entry name" value="KH_sf_prok-type"/>
</dbReference>
<dbReference type="NCBIfam" id="TIGR00231">
    <property type="entry name" value="small_GTP"/>
    <property type="match status" value="1"/>
</dbReference>
<keyword evidence="5 6" id="KW-0342">GTP-binding</keyword>
<keyword evidence="6" id="KW-0472">Membrane</keyword>
<evidence type="ECO:0000256" key="7">
    <source>
        <dbReference type="PROSITE-ProRule" id="PRU01050"/>
    </source>
</evidence>
<evidence type="ECO:0000256" key="3">
    <source>
        <dbReference type="ARBA" id="ARBA00022741"/>
    </source>
</evidence>
<dbReference type="NCBIfam" id="NF000908">
    <property type="entry name" value="PRK00089.1"/>
    <property type="match status" value="1"/>
</dbReference>
<evidence type="ECO:0000256" key="5">
    <source>
        <dbReference type="ARBA" id="ARBA00023134"/>
    </source>
</evidence>
<dbReference type="EMBL" id="VAFM01000001">
    <property type="protein sequence ID" value="TKW61628.1"/>
    <property type="molecule type" value="Genomic_DNA"/>
</dbReference>
<dbReference type="Gene3D" id="3.30.300.20">
    <property type="match status" value="1"/>
</dbReference>
<feature type="region of interest" description="G5" evidence="7">
    <location>
        <begin position="158"/>
        <end position="160"/>
    </location>
</feature>
<feature type="region of interest" description="G4" evidence="7">
    <location>
        <begin position="129"/>
        <end position="132"/>
    </location>
</feature>
<dbReference type="PANTHER" id="PTHR42698:SF1">
    <property type="entry name" value="GTPASE ERA, MITOCHONDRIAL"/>
    <property type="match status" value="1"/>
</dbReference>
<keyword evidence="6" id="KW-0690">Ribosome biogenesis</keyword>
<dbReference type="GO" id="GO:0070181">
    <property type="term" value="F:small ribosomal subunit rRNA binding"/>
    <property type="evidence" value="ECO:0007669"/>
    <property type="project" value="UniProtKB-UniRule"/>
</dbReference>
<dbReference type="InterPro" id="IPR004044">
    <property type="entry name" value="KH_dom_type_2"/>
</dbReference>
<evidence type="ECO:0000256" key="2">
    <source>
        <dbReference type="ARBA" id="ARBA00020484"/>
    </source>
</evidence>
<dbReference type="Pfam" id="PF07650">
    <property type="entry name" value="KH_2"/>
    <property type="match status" value="1"/>
</dbReference>
<evidence type="ECO:0000256" key="4">
    <source>
        <dbReference type="ARBA" id="ARBA00022884"/>
    </source>
</evidence>
<dbReference type="HAMAP" id="MF_00367">
    <property type="entry name" value="GTPase_Era"/>
    <property type="match status" value="1"/>
</dbReference>
<evidence type="ECO:0000313" key="10">
    <source>
        <dbReference type="Proteomes" id="UP000320948"/>
    </source>
</evidence>
<dbReference type="InterPro" id="IPR005225">
    <property type="entry name" value="Small_GTP-bd"/>
</dbReference>
<dbReference type="CDD" id="cd04163">
    <property type="entry name" value="Era"/>
    <property type="match status" value="1"/>
</dbReference>
<dbReference type="GO" id="GO:0043024">
    <property type="term" value="F:ribosomal small subunit binding"/>
    <property type="evidence" value="ECO:0007669"/>
    <property type="project" value="TreeGrafter"/>
</dbReference>
<feature type="binding site" evidence="6">
    <location>
        <begin position="63"/>
        <end position="67"/>
    </location>
    <ligand>
        <name>GTP</name>
        <dbReference type="ChEBI" id="CHEBI:37565"/>
    </ligand>
</feature>
<comment type="subunit">
    <text evidence="6">Monomer.</text>
</comment>
<dbReference type="InterPro" id="IPR015946">
    <property type="entry name" value="KH_dom-like_a/b"/>
</dbReference>
<comment type="function">
    <text evidence="6">An essential GTPase that binds both GDP and GTP, with rapid nucleotide exchange. Plays a role in 16S rRNA processing and 30S ribosomal subunit biogenesis and possibly also in cell cycle regulation and energy metabolism.</text>
</comment>
<dbReference type="PANTHER" id="PTHR42698">
    <property type="entry name" value="GTPASE ERA"/>
    <property type="match status" value="1"/>
</dbReference>
<sequence>MVPLEEMRCGLVALVGLPNAGKSTLMNALVGEKIGIISNKPNTTRVTVRGVVTQGASQMVFMDTPGLNRSSKAFDRRLVQQAMGAAVEADIVVLLTELNAAGSDSLTVEMTQLATEAKKRNQKLMVLLTKVDKVKDKEKLLPTLTKMVEMGADVVIPIAAIKAEPGSGGQTSMKGSGVDRVVAELIKMLPEGPWLFPDDMTTDMPMPLRLAELTREQAMRQLHQEIPYGIGVITGIMEEDVDEENGEAITVVTQQILVSKEQHKPMVLGKGGQMLQKIGTFARLEMQKILGTRVRLDLHVKVAEKWLEREQWLREMGV</sequence>
<comment type="subcellular location">
    <subcellularLocation>
        <location evidence="6">Cytoplasm</location>
    </subcellularLocation>
    <subcellularLocation>
        <location evidence="6">Cell membrane</location>
        <topology evidence="6">Peripheral membrane protein</topology>
    </subcellularLocation>
</comment>
<organism evidence="9 10">
    <name type="scientific">Blastochloris viridis</name>
    <name type="common">Rhodopseudomonas viridis</name>
    <dbReference type="NCBI Taxonomy" id="1079"/>
    <lineage>
        <taxon>Bacteria</taxon>
        <taxon>Pseudomonadati</taxon>
        <taxon>Pseudomonadota</taxon>
        <taxon>Alphaproteobacteria</taxon>
        <taxon>Hyphomicrobiales</taxon>
        <taxon>Blastochloridaceae</taxon>
        <taxon>Blastochloris</taxon>
    </lineage>
</organism>
<name>A0A6N4REW4_BLAVI</name>
<dbReference type="GO" id="GO:0003924">
    <property type="term" value="F:GTPase activity"/>
    <property type="evidence" value="ECO:0007669"/>
    <property type="project" value="UniProtKB-UniRule"/>
</dbReference>
<dbReference type="GO" id="GO:0005829">
    <property type="term" value="C:cytosol"/>
    <property type="evidence" value="ECO:0007669"/>
    <property type="project" value="TreeGrafter"/>
</dbReference>
<accession>A0A6N4REW4</accession>
<comment type="caution">
    <text evidence="9">The sequence shown here is derived from an EMBL/GenBank/DDBJ whole genome shotgun (WGS) entry which is preliminary data.</text>
</comment>
<feature type="domain" description="Era-type G" evidence="8">
    <location>
        <begin position="8"/>
        <end position="191"/>
    </location>
</feature>
<protein>
    <recommendedName>
        <fullName evidence="2 6">GTPase Era</fullName>
    </recommendedName>
</protein>
<dbReference type="InterPro" id="IPR006073">
    <property type="entry name" value="GTP-bd"/>
</dbReference>
<evidence type="ECO:0000256" key="1">
    <source>
        <dbReference type="ARBA" id="ARBA00007921"/>
    </source>
</evidence>
<dbReference type="GO" id="GO:0005525">
    <property type="term" value="F:GTP binding"/>
    <property type="evidence" value="ECO:0007669"/>
    <property type="project" value="UniProtKB-UniRule"/>
</dbReference>
<dbReference type="CDD" id="cd22534">
    <property type="entry name" value="KH-II_Era"/>
    <property type="match status" value="1"/>
</dbReference>
<comment type="similarity">
    <text evidence="1 6 7">Belongs to the TRAFAC class TrmE-Era-EngA-EngB-Septin-like GTPase superfamily. Era GTPase family.</text>
</comment>
<dbReference type="GO" id="GO:0000028">
    <property type="term" value="P:ribosomal small subunit assembly"/>
    <property type="evidence" value="ECO:0007669"/>
    <property type="project" value="TreeGrafter"/>
</dbReference>
<keyword evidence="6" id="KW-0699">rRNA-binding</keyword>
<dbReference type="SUPFAM" id="SSF54814">
    <property type="entry name" value="Prokaryotic type KH domain (KH-domain type II)"/>
    <property type="match status" value="1"/>
</dbReference>
<dbReference type="InterPro" id="IPR005662">
    <property type="entry name" value="GTPase_Era-like"/>
</dbReference>
<reference evidence="9 10" key="1">
    <citation type="journal article" date="2017" name="Nat. Commun.">
        <title>In situ click chemistry generation of cyclooxygenase-2 inhibitors.</title>
        <authorList>
            <person name="Bhardwaj A."/>
            <person name="Kaur J."/>
            <person name="Wuest M."/>
            <person name="Wuest F."/>
        </authorList>
    </citation>
    <scope>NUCLEOTIDE SEQUENCE [LARGE SCALE GENOMIC DNA]</scope>
    <source>
        <strain evidence="9">S2_018_000_R2_106</strain>
    </source>
</reference>
<feature type="binding site" evidence="6">
    <location>
        <begin position="16"/>
        <end position="23"/>
    </location>
    <ligand>
        <name>GTP</name>
        <dbReference type="ChEBI" id="CHEBI:37565"/>
    </ligand>
</feature>
<feature type="binding site" evidence="6">
    <location>
        <begin position="129"/>
        <end position="132"/>
    </location>
    <ligand>
        <name>GTP</name>
        <dbReference type="ChEBI" id="CHEBI:37565"/>
    </ligand>
</feature>
<dbReference type="InterPro" id="IPR027417">
    <property type="entry name" value="P-loop_NTPase"/>
</dbReference>
<keyword evidence="6" id="KW-1003">Cell membrane</keyword>
<evidence type="ECO:0000259" key="8">
    <source>
        <dbReference type="PROSITE" id="PS51713"/>
    </source>
</evidence>
<dbReference type="SUPFAM" id="SSF52540">
    <property type="entry name" value="P-loop containing nucleoside triphosphate hydrolases"/>
    <property type="match status" value="1"/>
</dbReference>
<evidence type="ECO:0000313" key="9">
    <source>
        <dbReference type="EMBL" id="TKW61628.1"/>
    </source>
</evidence>
<feature type="region of interest" description="G1" evidence="7">
    <location>
        <begin position="16"/>
        <end position="23"/>
    </location>
</feature>
<keyword evidence="3 6" id="KW-0547">Nucleotide-binding</keyword>